<dbReference type="Gene3D" id="3.90.870.10">
    <property type="entry name" value="DHBP synthase"/>
    <property type="match status" value="1"/>
</dbReference>
<comment type="function">
    <text evidence="3 14">Catalyzes the conversion of D-ribulose 5-phosphate to formate and 3,4-dihydroxy-2-butanone 4-phosphate.</text>
</comment>
<comment type="similarity">
    <text evidence="5">In the N-terminal section; belongs to the DHBP synthase family.</text>
</comment>
<dbReference type="InterPro" id="IPR000422">
    <property type="entry name" value="DHBP_synthase_RibB"/>
</dbReference>
<dbReference type="GO" id="GO:0030145">
    <property type="term" value="F:manganese ion binding"/>
    <property type="evidence" value="ECO:0007669"/>
    <property type="project" value="UniProtKB-UniRule"/>
</dbReference>
<proteinExistence type="inferred from homology"/>
<dbReference type="FunFam" id="3.90.870.10:FF:000001">
    <property type="entry name" value="Riboflavin biosynthesis protein RibBA"/>
    <property type="match status" value="1"/>
</dbReference>
<feature type="binding site" evidence="14">
    <location>
        <position position="39"/>
    </location>
    <ligand>
        <name>Mg(2+)</name>
        <dbReference type="ChEBI" id="CHEBI:18420"/>
        <label>1</label>
    </ligand>
</feature>
<dbReference type="EC" id="4.1.99.12" evidence="7 14"/>
<dbReference type="AlphaFoldDB" id="A0A504IY81"/>
<dbReference type="PIRSF" id="PIRSF001259">
    <property type="entry name" value="RibA"/>
    <property type="match status" value="1"/>
</dbReference>
<dbReference type="EMBL" id="VFWZ01000007">
    <property type="protein sequence ID" value="TPN83416.1"/>
    <property type="molecule type" value="Genomic_DNA"/>
</dbReference>
<evidence type="ECO:0000259" key="15">
    <source>
        <dbReference type="Pfam" id="PF00925"/>
    </source>
</evidence>
<feature type="binding site" evidence="14">
    <location>
        <position position="155"/>
    </location>
    <ligand>
        <name>Mg(2+)</name>
        <dbReference type="ChEBI" id="CHEBI:18420"/>
        <label>2</label>
    </ligand>
</feature>
<dbReference type="GO" id="GO:0008686">
    <property type="term" value="F:3,4-dihydroxy-2-butanone-4-phosphate synthase activity"/>
    <property type="evidence" value="ECO:0007669"/>
    <property type="project" value="UniProtKB-UniRule"/>
</dbReference>
<dbReference type="InterPro" id="IPR032677">
    <property type="entry name" value="GTP_cyclohydro_II"/>
</dbReference>
<dbReference type="PANTHER" id="PTHR21327">
    <property type="entry name" value="GTP CYCLOHYDROLASE II-RELATED"/>
    <property type="match status" value="1"/>
</dbReference>
<keyword evidence="12 14" id="KW-0464">Manganese</keyword>
<dbReference type="GO" id="GO:0000287">
    <property type="term" value="F:magnesium ion binding"/>
    <property type="evidence" value="ECO:0007669"/>
    <property type="project" value="UniProtKB-UniRule"/>
</dbReference>
<comment type="subunit">
    <text evidence="14">Homodimer.</text>
</comment>
<evidence type="ECO:0000256" key="14">
    <source>
        <dbReference type="HAMAP-Rule" id="MF_00180"/>
    </source>
</evidence>
<accession>A0A504IY81</accession>
<dbReference type="Pfam" id="PF00926">
    <property type="entry name" value="DHBP_synthase"/>
    <property type="match status" value="1"/>
</dbReference>
<organism evidence="16 17">
    <name type="scientific">Aquimarina algicola</name>
    <dbReference type="NCBI Taxonomy" id="2589995"/>
    <lineage>
        <taxon>Bacteria</taxon>
        <taxon>Pseudomonadati</taxon>
        <taxon>Bacteroidota</taxon>
        <taxon>Flavobacteriia</taxon>
        <taxon>Flavobacteriales</taxon>
        <taxon>Flavobacteriaceae</taxon>
        <taxon>Aquimarina</taxon>
    </lineage>
</organism>
<dbReference type="UniPathway" id="UPA00275">
    <property type="reaction ID" value="UER00399"/>
</dbReference>
<evidence type="ECO:0000256" key="2">
    <source>
        <dbReference type="ARBA" id="ARBA00001936"/>
    </source>
</evidence>
<dbReference type="PANTHER" id="PTHR21327:SF18">
    <property type="entry name" value="3,4-DIHYDROXY-2-BUTANONE 4-PHOSPHATE SYNTHASE"/>
    <property type="match status" value="1"/>
</dbReference>
<dbReference type="Pfam" id="PF00925">
    <property type="entry name" value="GTP_cyclohydro2"/>
    <property type="match status" value="1"/>
</dbReference>
<feature type="site" description="Essential for catalytic activity" evidence="14">
    <location>
        <position position="138"/>
    </location>
</feature>
<evidence type="ECO:0000256" key="5">
    <source>
        <dbReference type="ARBA" id="ARBA00005520"/>
    </source>
</evidence>
<dbReference type="GO" id="GO:0009231">
    <property type="term" value="P:riboflavin biosynthetic process"/>
    <property type="evidence" value="ECO:0007669"/>
    <property type="project" value="UniProtKB-UniRule"/>
</dbReference>
<gene>
    <name evidence="14 16" type="primary">ribB</name>
    <name evidence="16" type="ORF">FHK87_19535</name>
</gene>
<evidence type="ECO:0000256" key="4">
    <source>
        <dbReference type="ARBA" id="ARBA00004904"/>
    </source>
</evidence>
<dbReference type="GO" id="GO:0005829">
    <property type="term" value="C:cytosol"/>
    <property type="evidence" value="ECO:0007669"/>
    <property type="project" value="TreeGrafter"/>
</dbReference>
<name>A0A504IY81_9FLAO</name>
<evidence type="ECO:0000256" key="13">
    <source>
        <dbReference type="ARBA" id="ARBA00023239"/>
    </source>
</evidence>
<keyword evidence="10 14" id="KW-0479">Metal-binding</keyword>
<feature type="binding site" evidence="14">
    <location>
        <position position="39"/>
    </location>
    <ligand>
        <name>Mg(2+)</name>
        <dbReference type="ChEBI" id="CHEBI:18420"/>
        <label>2</label>
    </ligand>
</feature>
<comment type="cofactor">
    <cofactor evidence="2">
        <name>Mn(2+)</name>
        <dbReference type="ChEBI" id="CHEBI:29035"/>
    </cofactor>
</comment>
<feature type="binding site" evidence="14">
    <location>
        <position position="43"/>
    </location>
    <ligand>
        <name>D-ribulose 5-phosphate</name>
        <dbReference type="ChEBI" id="CHEBI:58121"/>
    </ligand>
</feature>
<dbReference type="SUPFAM" id="SSF55821">
    <property type="entry name" value="YrdC/RibB"/>
    <property type="match status" value="1"/>
</dbReference>
<comment type="similarity">
    <text evidence="14">Belongs to the DHBP synthase family.</text>
</comment>
<evidence type="ECO:0000256" key="12">
    <source>
        <dbReference type="ARBA" id="ARBA00023211"/>
    </source>
</evidence>
<evidence type="ECO:0000256" key="10">
    <source>
        <dbReference type="ARBA" id="ARBA00022723"/>
    </source>
</evidence>
<feature type="binding site" evidence="14">
    <location>
        <begin position="38"/>
        <end position="39"/>
    </location>
    <ligand>
        <name>D-ribulose 5-phosphate</name>
        <dbReference type="ChEBI" id="CHEBI:58121"/>
    </ligand>
</feature>
<feature type="domain" description="GTP cyclohydrolase II" evidence="15">
    <location>
        <begin position="222"/>
        <end position="382"/>
    </location>
</feature>
<keyword evidence="13 14" id="KW-0456">Lyase</keyword>
<evidence type="ECO:0000256" key="7">
    <source>
        <dbReference type="ARBA" id="ARBA00012153"/>
    </source>
</evidence>
<evidence type="ECO:0000256" key="3">
    <source>
        <dbReference type="ARBA" id="ARBA00002284"/>
    </source>
</evidence>
<keyword evidence="11 14" id="KW-0460">Magnesium</keyword>
<dbReference type="InterPro" id="IPR017945">
    <property type="entry name" value="DHBP_synth_RibB-like_a/b_dom"/>
</dbReference>
<evidence type="ECO:0000256" key="1">
    <source>
        <dbReference type="ARBA" id="ARBA00000141"/>
    </source>
</evidence>
<evidence type="ECO:0000256" key="11">
    <source>
        <dbReference type="ARBA" id="ARBA00022842"/>
    </source>
</evidence>
<comment type="cofactor">
    <cofactor evidence="14">
        <name>Mg(2+)</name>
        <dbReference type="ChEBI" id="CHEBI:18420"/>
    </cofactor>
    <cofactor evidence="14">
        <name>Mn(2+)</name>
        <dbReference type="ChEBI" id="CHEBI:29035"/>
    </cofactor>
    <text evidence="14">Binds 2 divalent metal cations per subunit. Magnesium or manganese.</text>
</comment>
<dbReference type="GO" id="GO:0003935">
    <property type="term" value="F:GTP cyclohydrolase II activity"/>
    <property type="evidence" value="ECO:0007669"/>
    <property type="project" value="TreeGrafter"/>
</dbReference>
<evidence type="ECO:0000256" key="6">
    <source>
        <dbReference type="ARBA" id="ARBA00008976"/>
    </source>
</evidence>
<keyword evidence="17" id="KW-1185">Reference proteome</keyword>
<evidence type="ECO:0000256" key="8">
    <source>
        <dbReference type="ARBA" id="ARBA00018836"/>
    </source>
</evidence>
<reference evidence="16 17" key="1">
    <citation type="submission" date="2019-06" db="EMBL/GenBank/DDBJ databases">
        <authorList>
            <person name="Meng X."/>
        </authorList>
    </citation>
    <scope>NUCLEOTIDE SEQUENCE [LARGE SCALE GENOMIC DNA]</scope>
    <source>
        <strain evidence="16 17">M625</strain>
    </source>
</reference>
<evidence type="ECO:0000313" key="16">
    <source>
        <dbReference type="EMBL" id="TPN83416.1"/>
    </source>
</evidence>
<dbReference type="HAMAP" id="MF_00180">
    <property type="entry name" value="RibB"/>
    <property type="match status" value="1"/>
</dbReference>
<comment type="similarity">
    <text evidence="6">In the C-terminal section; belongs to the GTP cyclohydrolase II family.</text>
</comment>
<comment type="catalytic activity">
    <reaction evidence="1 14">
        <text>D-ribulose 5-phosphate = (2S)-2-hydroxy-3-oxobutyl phosphate + formate + H(+)</text>
        <dbReference type="Rhea" id="RHEA:18457"/>
        <dbReference type="ChEBI" id="CHEBI:15378"/>
        <dbReference type="ChEBI" id="CHEBI:15740"/>
        <dbReference type="ChEBI" id="CHEBI:58121"/>
        <dbReference type="ChEBI" id="CHEBI:58830"/>
        <dbReference type="EC" id="4.1.99.12"/>
    </reaction>
</comment>
<dbReference type="InterPro" id="IPR036144">
    <property type="entry name" value="RibA-like_sf"/>
</dbReference>
<evidence type="ECO:0000313" key="17">
    <source>
        <dbReference type="Proteomes" id="UP000315540"/>
    </source>
</evidence>
<comment type="pathway">
    <text evidence="4 14">Cofactor biosynthesis; riboflavin biosynthesis; 2-hydroxy-3-oxobutyl phosphate from D-ribulose 5-phosphate: step 1/1.</text>
</comment>
<sequence length="384" mass="43038">MSQQTTETKQKIKLNTIQEAINDIREGKVIIVVDDEDRENEGDFIAAAESVTPEMINFMAKHGRGLICAPLTEDRCEELSLEMMVQNNTVLHETQFTVSVDLLGHGCTTGISVHDRAKTIKALVDENTKPHDLGRPGHIFPLKAKNGGVLRRTGHTEASVDLARLAGLKPAGILVEILNEDGTMARLPQLVEVAKKFDLKLISIEDLVAYRMKHDSLIEKKEDFNINTRFGKYRLRAYKQTTNSQIHIALTLGTWDDNESVLTRVNSTLFNNDILGTLTNNADKRLDAMFQRINAEGKGAIIFINQESQSLNLLNRLKGLKEIQKENEVVKAPKIIMDTKDFGIGAQILHDINVHKLKLLSNSTQQKRVGIIGYGLEIMDYVEY</sequence>
<feature type="binding site" evidence="14">
    <location>
        <begin position="152"/>
        <end position="156"/>
    </location>
    <ligand>
        <name>D-ribulose 5-phosphate</name>
        <dbReference type="ChEBI" id="CHEBI:58121"/>
    </ligand>
</feature>
<dbReference type="Proteomes" id="UP000315540">
    <property type="component" value="Unassembled WGS sequence"/>
</dbReference>
<dbReference type="Gene3D" id="3.40.50.10990">
    <property type="entry name" value="GTP cyclohydrolase II"/>
    <property type="match status" value="1"/>
</dbReference>
<feature type="site" description="Essential for catalytic activity" evidence="14">
    <location>
        <position position="176"/>
    </location>
</feature>
<dbReference type="RefSeq" id="WP_140595528.1">
    <property type="nucleotide sequence ID" value="NZ_VFWZ01000007.1"/>
</dbReference>
<dbReference type="OrthoDB" id="9793111at2"/>
<dbReference type="SUPFAM" id="SSF142695">
    <property type="entry name" value="RibA-like"/>
    <property type="match status" value="1"/>
</dbReference>
<comment type="caution">
    <text evidence="16">The sequence shown here is derived from an EMBL/GenBank/DDBJ whole genome shotgun (WGS) entry which is preliminary data.</text>
</comment>
<protein>
    <recommendedName>
        <fullName evidence="8 14">3,4-dihydroxy-2-butanone 4-phosphate synthase</fullName>
        <shortName evidence="14">DHBP synthase</shortName>
        <ecNumber evidence="7 14">4.1.99.12</ecNumber>
    </recommendedName>
</protein>
<keyword evidence="9 14" id="KW-0686">Riboflavin biosynthesis</keyword>
<evidence type="ECO:0000256" key="9">
    <source>
        <dbReference type="ARBA" id="ARBA00022619"/>
    </source>
</evidence>
<dbReference type="NCBIfam" id="TIGR00506">
    <property type="entry name" value="ribB"/>
    <property type="match status" value="1"/>
</dbReference>